<keyword evidence="9" id="KW-0963">Cytoplasm</keyword>
<keyword evidence="5 9" id="KW-0479">Metal-binding</keyword>
<dbReference type="EC" id="3.1.-.-" evidence="9"/>
<evidence type="ECO:0000313" key="10">
    <source>
        <dbReference type="EMBL" id="QKO30154.1"/>
    </source>
</evidence>
<comment type="similarity">
    <text evidence="1 9">Belongs to the endoribonuclease YbeY family.</text>
</comment>
<keyword evidence="3 9" id="KW-0698">rRNA processing</keyword>
<evidence type="ECO:0000256" key="5">
    <source>
        <dbReference type="ARBA" id="ARBA00022723"/>
    </source>
</evidence>
<dbReference type="Gene3D" id="3.40.390.30">
    <property type="entry name" value="Metalloproteases ('zincins'), catalytic domain"/>
    <property type="match status" value="1"/>
</dbReference>
<organism evidence="10 11">
    <name type="scientific">Caproicibacterium lactatifermentans</name>
    <dbReference type="NCBI Taxonomy" id="2666138"/>
    <lineage>
        <taxon>Bacteria</taxon>
        <taxon>Bacillati</taxon>
        <taxon>Bacillota</taxon>
        <taxon>Clostridia</taxon>
        <taxon>Eubacteriales</taxon>
        <taxon>Oscillospiraceae</taxon>
        <taxon>Caproicibacterium</taxon>
    </lineage>
</organism>
<name>A0ABX6PV49_9FIRM</name>
<dbReference type="PANTHER" id="PTHR46986">
    <property type="entry name" value="ENDORIBONUCLEASE YBEY, CHLOROPLASTIC"/>
    <property type="match status" value="1"/>
</dbReference>
<evidence type="ECO:0000256" key="8">
    <source>
        <dbReference type="ARBA" id="ARBA00022833"/>
    </source>
</evidence>
<keyword evidence="4 9" id="KW-0540">Nuclease</keyword>
<dbReference type="Pfam" id="PF02130">
    <property type="entry name" value="YbeY"/>
    <property type="match status" value="1"/>
</dbReference>
<comment type="subcellular location">
    <subcellularLocation>
        <location evidence="9">Cytoplasm</location>
    </subcellularLocation>
</comment>
<dbReference type="Proteomes" id="UP000509623">
    <property type="component" value="Chromosome"/>
</dbReference>
<dbReference type="HAMAP" id="MF_00009">
    <property type="entry name" value="Endoribonucl_YbeY"/>
    <property type="match status" value="1"/>
</dbReference>
<dbReference type="InterPro" id="IPR023091">
    <property type="entry name" value="MetalPrtase_cat_dom_sf_prd"/>
</dbReference>
<protein>
    <recommendedName>
        <fullName evidence="9">Endoribonuclease YbeY</fullName>
        <ecNumber evidence="9">3.1.-.-</ecNumber>
    </recommendedName>
</protein>
<evidence type="ECO:0000256" key="9">
    <source>
        <dbReference type="HAMAP-Rule" id="MF_00009"/>
    </source>
</evidence>
<dbReference type="PROSITE" id="PS01306">
    <property type="entry name" value="UPF0054"/>
    <property type="match status" value="1"/>
</dbReference>
<reference evidence="11" key="1">
    <citation type="submission" date="2019-11" db="EMBL/GenBank/DDBJ databases">
        <authorList>
            <person name="Ren C."/>
            <person name="Wang H."/>
            <person name="Xu Y."/>
        </authorList>
    </citation>
    <scope>NUCLEOTIDE SEQUENCE [LARGE SCALE GENOMIC DNA]</scope>
    <source>
        <strain evidence="11">JNU-WLY1368</strain>
    </source>
</reference>
<dbReference type="SUPFAM" id="SSF55486">
    <property type="entry name" value="Metalloproteases ('zincins'), catalytic domain"/>
    <property type="match status" value="1"/>
</dbReference>
<gene>
    <name evidence="9 10" type="primary">ybeY</name>
    <name evidence="10" type="ORF">GKP14_03475</name>
</gene>
<keyword evidence="11" id="KW-1185">Reference proteome</keyword>
<evidence type="ECO:0000256" key="2">
    <source>
        <dbReference type="ARBA" id="ARBA00022517"/>
    </source>
</evidence>
<feature type="binding site" evidence="9">
    <location>
        <position position="133"/>
    </location>
    <ligand>
        <name>Zn(2+)</name>
        <dbReference type="ChEBI" id="CHEBI:29105"/>
        <note>catalytic</note>
    </ligand>
</feature>
<proteinExistence type="inferred from homology"/>
<keyword evidence="2 9" id="KW-0690">Ribosome biogenesis</keyword>
<dbReference type="InterPro" id="IPR002036">
    <property type="entry name" value="YbeY"/>
</dbReference>
<accession>A0ABX6PV49</accession>
<evidence type="ECO:0000256" key="4">
    <source>
        <dbReference type="ARBA" id="ARBA00022722"/>
    </source>
</evidence>
<comment type="function">
    <text evidence="9">Single strand-specific metallo-endoribonuclease involved in late-stage 70S ribosome quality control and in maturation of the 3' terminus of the 16S rRNA.</text>
</comment>
<evidence type="ECO:0000256" key="6">
    <source>
        <dbReference type="ARBA" id="ARBA00022759"/>
    </source>
</evidence>
<comment type="cofactor">
    <cofactor evidence="9">
        <name>Zn(2+)</name>
        <dbReference type="ChEBI" id="CHEBI:29105"/>
    </cofactor>
    <text evidence="9">Binds 1 zinc ion.</text>
</comment>
<dbReference type="EMBL" id="CP046161">
    <property type="protein sequence ID" value="QKO30154.1"/>
    <property type="molecule type" value="Genomic_DNA"/>
</dbReference>
<dbReference type="InterPro" id="IPR020549">
    <property type="entry name" value="YbeY_CS"/>
</dbReference>
<dbReference type="NCBIfam" id="TIGR00043">
    <property type="entry name" value="rRNA maturation RNase YbeY"/>
    <property type="match status" value="1"/>
</dbReference>
<keyword evidence="6 9" id="KW-0255">Endonuclease</keyword>
<dbReference type="RefSeq" id="WP_174403057.1">
    <property type="nucleotide sequence ID" value="NZ_CP046161.1"/>
</dbReference>
<sequence length="168" mass="19186">MEKIRVMIDNRQKAVKIPTGLRMLVRRCCNAVLRMEHFTESAEISVIFVDNDQIHKLNKQYRDVDAPTDVLSFPMGEDGVYDTDYSNGAKILGDIVISMEKAVEQAERYGHGLEREVGYLTAHSMLHLLGYDHEEGIQRVHMREKEEQVMAELGLPSSSSYVLDEDDI</sequence>
<keyword evidence="8 9" id="KW-0862">Zinc</keyword>
<feature type="binding site" evidence="9">
    <location>
        <position position="127"/>
    </location>
    <ligand>
        <name>Zn(2+)</name>
        <dbReference type="ChEBI" id="CHEBI:29105"/>
        <note>catalytic</note>
    </ligand>
</feature>
<evidence type="ECO:0000256" key="7">
    <source>
        <dbReference type="ARBA" id="ARBA00022801"/>
    </source>
</evidence>
<keyword evidence="7 9" id="KW-0378">Hydrolase</keyword>
<evidence type="ECO:0000256" key="1">
    <source>
        <dbReference type="ARBA" id="ARBA00010875"/>
    </source>
</evidence>
<dbReference type="PANTHER" id="PTHR46986:SF1">
    <property type="entry name" value="ENDORIBONUCLEASE YBEY, CHLOROPLASTIC"/>
    <property type="match status" value="1"/>
</dbReference>
<evidence type="ECO:0000256" key="3">
    <source>
        <dbReference type="ARBA" id="ARBA00022552"/>
    </source>
</evidence>
<evidence type="ECO:0000313" key="11">
    <source>
        <dbReference type="Proteomes" id="UP000509623"/>
    </source>
</evidence>
<feature type="binding site" evidence="9">
    <location>
        <position position="123"/>
    </location>
    <ligand>
        <name>Zn(2+)</name>
        <dbReference type="ChEBI" id="CHEBI:29105"/>
        <note>catalytic</note>
    </ligand>
</feature>